<reference evidence="2" key="1">
    <citation type="submission" date="2023-03" db="EMBL/GenBank/DDBJ databases">
        <title>Edaphobacter sp.</title>
        <authorList>
            <person name="Huber K.J."/>
            <person name="Papendorf J."/>
            <person name="Pilke C."/>
            <person name="Bunk B."/>
            <person name="Sproeer C."/>
            <person name="Pester M."/>
        </authorList>
    </citation>
    <scope>NUCLEOTIDE SEQUENCE</scope>
    <source>
        <strain evidence="2">DSM 110680</strain>
    </source>
</reference>
<protein>
    <submittedName>
        <fullName evidence="2">Uncharacterized protein</fullName>
    </submittedName>
</protein>
<organism evidence="2">
    <name type="scientific">Telmatobacter sp. DSM 110680</name>
    <dbReference type="NCBI Taxonomy" id="3036704"/>
    <lineage>
        <taxon>Bacteria</taxon>
        <taxon>Pseudomonadati</taxon>
        <taxon>Acidobacteriota</taxon>
        <taxon>Terriglobia</taxon>
        <taxon>Terriglobales</taxon>
        <taxon>Acidobacteriaceae</taxon>
        <taxon>Telmatobacter</taxon>
    </lineage>
</organism>
<feature type="region of interest" description="Disordered" evidence="1">
    <location>
        <begin position="50"/>
        <end position="78"/>
    </location>
</feature>
<sequence>MSLRPPAEVKEALLSTLKKVEQSVGSEADNPDVAELMHIVVQLIANLDGQAEPTPPLMTPRKQAELESAEGKIPMCSK</sequence>
<proteinExistence type="predicted"/>
<gene>
    <name evidence="2" type="ORF">P8935_24180</name>
</gene>
<dbReference type="AlphaFoldDB" id="A0AAU7DJV0"/>
<accession>A0AAU7DJV0</accession>
<evidence type="ECO:0000313" key="2">
    <source>
        <dbReference type="EMBL" id="XBH17651.1"/>
    </source>
</evidence>
<dbReference type="EMBL" id="CP121196">
    <property type="protein sequence ID" value="XBH17651.1"/>
    <property type="molecule type" value="Genomic_DNA"/>
</dbReference>
<evidence type="ECO:0000256" key="1">
    <source>
        <dbReference type="SAM" id="MobiDB-lite"/>
    </source>
</evidence>
<dbReference type="RefSeq" id="WP_348262876.1">
    <property type="nucleotide sequence ID" value="NZ_CP121196.1"/>
</dbReference>
<name>A0AAU7DJV0_9BACT</name>